<organism evidence="3 4">
    <name type="scientific">Halorientalis brevis</name>
    <dbReference type="NCBI Taxonomy" id="1126241"/>
    <lineage>
        <taxon>Archaea</taxon>
        <taxon>Methanobacteriati</taxon>
        <taxon>Methanobacteriota</taxon>
        <taxon>Stenosarchaea group</taxon>
        <taxon>Halobacteria</taxon>
        <taxon>Halobacteriales</taxon>
        <taxon>Haloarculaceae</taxon>
        <taxon>Halorientalis</taxon>
    </lineage>
</organism>
<dbReference type="PANTHER" id="PTHR43471:SF1">
    <property type="entry name" value="ABC TRANSPORTER PERMEASE PROTEIN NOSY-RELATED"/>
    <property type="match status" value="1"/>
</dbReference>
<comment type="caution">
    <text evidence="3">The sequence shown here is derived from an EMBL/GenBank/DDBJ whole genome shotgun (WGS) entry which is preliminary data.</text>
</comment>
<keyword evidence="2" id="KW-1133">Transmembrane helix</keyword>
<gene>
    <name evidence="3" type="ORF">ACFR9U_10100</name>
</gene>
<feature type="transmembrane region" description="Helical" evidence="2">
    <location>
        <begin position="169"/>
        <end position="192"/>
    </location>
</feature>
<evidence type="ECO:0000256" key="1">
    <source>
        <dbReference type="SAM" id="MobiDB-lite"/>
    </source>
</evidence>
<name>A0ABD6CDM2_9EURY</name>
<feature type="region of interest" description="Disordered" evidence="1">
    <location>
        <begin position="1"/>
        <end position="25"/>
    </location>
</feature>
<dbReference type="RefSeq" id="WP_247373878.1">
    <property type="nucleotide sequence ID" value="NZ_JALLGV010000001.1"/>
</dbReference>
<keyword evidence="4" id="KW-1185">Reference proteome</keyword>
<dbReference type="PANTHER" id="PTHR43471">
    <property type="entry name" value="ABC TRANSPORTER PERMEASE"/>
    <property type="match status" value="1"/>
</dbReference>
<proteinExistence type="predicted"/>
<dbReference type="EMBL" id="JBHUDJ010000003">
    <property type="protein sequence ID" value="MFD1587337.1"/>
    <property type="molecule type" value="Genomic_DNA"/>
</dbReference>
<protein>
    <submittedName>
        <fullName evidence="3">ABC transporter permease</fullName>
    </submittedName>
</protein>
<keyword evidence="2" id="KW-0472">Membrane</keyword>
<dbReference type="Proteomes" id="UP001597119">
    <property type="component" value="Unassembled WGS sequence"/>
</dbReference>
<keyword evidence="2" id="KW-0812">Transmembrane</keyword>
<feature type="transmembrane region" description="Helical" evidence="2">
    <location>
        <begin position="82"/>
        <end position="103"/>
    </location>
</feature>
<accession>A0ABD6CDM2</accession>
<dbReference type="AlphaFoldDB" id="A0ABD6CDM2"/>
<dbReference type="GO" id="GO:0005886">
    <property type="term" value="C:plasma membrane"/>
    <property type="evidence" value="ECO:0007669"/>
    <property type="project" value="UniProtKB-SubCell"/>
</dbReference>
<dbReference type="Pfam" id="PF12679">
    <property type="entry name" value="ABC2_membrane_2"/>
    <property type="match status" value="1"/>
</dbReference>
<feature type="transmembrane region" description="Helical" evidence="2">
    <location>
        <begin position="198"/>
        <end position="221"/>
    </location>
</feature>
<feature type="transmembrane region" description="Helical" evidence="2">
    <location>
        <begin position="51"/>
        <end position="70"/>
    </location>
</feature>
<evidence type="ECO:0000256" key="2">
    <source>
        <dbReference type="SAM" id="Phobius"/>
    </source>
</evidence>
<evidence type="ECO:0000313" key="4">
    <source>
        <dbReference type="Proteomes" id="UP001597119"/>
    </source>
</evidence>
<feature type="transmembrane region" description="Helical" evidence="2">
    <location>
        <begin position="140"/>
        <end position="162"/>
    </location>
</feature>
<reference evidence="3 4" key="1">
    <citation type="journal article" date="2019" name="Int. J. Syst. Evol. Microbiol.">
        <title>The Global Catalogue of Microorganisms (GCM) 10K type strain sequencing project: providing services to taxonomists for standard genome sequencing and annotation.</title>
        <authorList>
            <consortium name="The Broad Institute Genomics Platform"/>
            <consortium name="The Broad Institute Genome Sequencing Center for Infectious Disease"/>
            <person name="Wu L."/>
            <person name="Ma J."/>
        </authorList>
    </citation>
    <scope>NUCLEOTIDE SEQUENCE [LARGE SCALE GENOMIC DNA]</scope>
    <source>
        <strain evidence="3 4">CGMCC 1.12125</strain>
    </source>
</reference>
<feature type="transmembrane region" description="Helical" evidence="2">
    <location>
        <begin position="271"/>
        <end position="291"/>
    </location>
</feature>
<sequence length="296" mass="29926">MTDSEADPDGGHVQASVGDSVDHEAPIPLSGPRAVARIAVREYRIAVRSRWGVGLAVLFAVFSVAVVGFGTAEVGPSRYGSVVASLVELSVYLVPLAALAVGYDTVVGAEETGALDMLFALPVSQAQVIVGKFLGRACVLGGAMVVGFAGGGVAAGATIGVAGLGQYAVFVLAAVLTAVAFLGLSVLLSTLASAKTQALGTALVAWLWFVLLHDLVALGLIAGMDLPDAALTAMALTNPADVFRLLVLSQLGTTTGGFAAVLTAANLSTPVLAATLLGWLVVPLSLAVVAIRRRRP</sequence>
<evidence type="ECO:0000313" key="3">
    <source>
        <dbReference type="EMBL" id="MFD1587337.1"/>
    </source>
</evidence>